<dbReference type="Proteomes" id="UP001172457">
    <property type="component" value="Chromosome 3"/>
</dbReference>
<feature type="compositionally biased region" description="Basic and acidic residues" evidence="1">
    <location>
        <begin position="262"/>
        <end position="281"/>
    </location>
</feature>
<protein>
    <submittedName>
        <fullName evidence="2">Uncharacterized protein</fullName>
    </submittedName>
</protein>
<dbReference type="PANTHER" id="PTHR35753:SF2">
    <property type="entry name" value="PROTEIN MAINTENANCE OF PSII UNDER HIGH LIGHT 1"/>
    <property type="match status" value="1"/>
</dbReference>
<dbReference type="InterPro" id="IPR038936">
    <property type="entry name" value="MPH1"/>
</dbReference>
<proteinExistence type="predicted"/>
<dbReference type="GO" id="GO:0009535">
    <property type="term" value="C:chloroplast thylakoid membrane"/>
    <property type="evidence" value="ECO:0007669"/>
    <property type="project" value="InterPro"/>
</dbReference>
<evidence type="ECO:0000313" key="2">
    <source>
        <dbReference type="EMBL" id="KAJ9558559.1"/>
    </source>
</evidence>
<dbReference type="PANTHER" id="PTHR35753">
    <property type="entry name" value="PROTEIN MAINTENANCE OF PSII UNDER HIGH LIGHT 1"/>
    <property type="match status" value="1"/>
</dbReference>
<evidence type="ECO:0000313" key="3">
    <source>
        <dbReference type="Proteomes" id="UP001172457"/>
    </source>
</evidence>
<comment type="caution">
    <text evidence="2">The sequence shown here is derived from an EMBL/GenBank/DDBJ whole genome shotgun (WGS) entry which is preliminary data.</text>
</comment>
<keyword evidence="3" id="KW-1185">Reference proteome</keyword>
<dbReference type="EMBL" id="JARYMX010000003">
    <property type="protein sequence ID" value="KAJ9558559.1"/>
    <property type="molecule type" value="Genomic_DNA"/>
</dbReference>
<evidence type="ECO:0000256" key="1">
    <source>
        <dbReference type="SAM" id="MobiDB-lite"/>
    </source>
</evidence>
<feature type="region of interest" description="Disordered" evidence="1">
    <location>
        <begin position="189"/>
        <end position="282"/>
    </location>
</feature>
<feature type="compositionally biased region" description="Polar residues" evidence="1">
    <location>
        <begin position="211"/>
        <end position="261"/>
    </location>
</feature>
<feature type="compositionally biased region" description="Low complexity" evidence="1">
    <location>
        <begin position="190"/>
        <end position="203"/>
    </location>
</feature>
<sequence length="471" mass="52102">MASSAAALSSANSCTTNMRIQFFNNNRYNNKKQNLNFFKVRASSSNEDEDCNVEECAPDKEVGKVSMEWLAGEKTKVAGTFPPRKRDWSGYVEKDTAGQTNIYSVEPAVYVAESAISSGTPGASAEGAENTAALFAFGGLIAVAAASVVLFQVGKNPPQVQTLDYSGPSLSYYISKFKPTEIVEVSAPIETETSEQPESSTQQVDPEVSETETPTSAEQPESSTLQVVSETATSVTNEQPESSTLQVVSETATSLTAPQESESQRERKVQVRSTEKMRSREVISTTHPVNKGGFDRLRWTRPRRIDAIHGKVESIKGRDPIDCVLQYAQKPFPDAVCRLLIFFSRLLVAVRVHESYHIPIIPVNKTNSRKLMNCNQSNQYLATIGNGQIGKSLTGVPRKETLHLLEQWKLGIIAFFWDRQEYVNTRTFTIYCEIAKDIAVFLHLVSTEDTLQNRLKNLGSSSNNLLKNVLH</sequence>
<dbReference type="GO" id="GO:0061635">
    <property type="term" value="P:regulation of protein complex stability"/>
    <property type="evidence" value="ECO:0007669"/>
    <property type="project" value="InterPro"/>
</dbReference>
<gene>
    <name evidence="2" type="ORF">OSB04_013173</name>
</gene>
<name>A0AA38WQG5_9ASTR</name>
<dbReference type="AlphaFoldDB" id="A0AA38WQG5"/>
<reference evidence="2" key="1">
    <citation type="submission" date="2023-03" db="EMBL/GenBank/DDBJ databases">
        <title>Chromosome-scale reference genome and RAD-based genetic map of yellow starthistle (Centaurea solstitialis) reveal putative structural variation and QTLs associated with invader traits.</title>
        <authorList>
            <person name="Reatini B."/>
            <person name="Cang F.A."/>
            <person name="Jiang Q."/>
            <person name="Mckibben M.T.W."/>
            <person name="Barker M.S."/>
            <person name="Rieseberg L.H."/>
            <person name="Dlugosch K.M."/>
        </authorList>
    </citation>
    <scope>NUCLEOTIDE SEQUENCE</scope>
    <source>
        <strain evidence="2">CAN-66</strain>
        <tissue evidence="2">Leaf</tissue>
    </source>
</reference>
<organism evidence="2 3">
    <name type="scientific">Centaurea solstitialis</name>
    <name type="common">yellow star-thistle</name>
    <dbReference type="NCBI Taxonomy" id="347529"/>
    <lineage>
        <taxon>Eukaryota</taxon>
        <taxon>Viridiplantae</taxon>
        <taxon>Streptophyta</taxon>
        <taxon>Embryophyta</taxon>
        <taxon>Tracheophyta</taxon>
        <taxon>Spermatophyta</taxon>
        <taxon>Magnoliopsida</taxon>
        <taxon>eudicotyledons</taxon>
        <taxon>Gunneridae</taxon>
        <taxon>Pentapetalae</taxon>
        <taxon>asterids</taxon>
        <taxon>campanulids</taxon>
        <taxon>Asterales</taxon>
        <taxon>Asteraceae</taxon>
        <taxon>Carduoideae</taxon>
        <taxon>Cardueae</taxon>
        <taxon>Centaureinae</taxon>
        <taxon>Centaurea</taxon>
    </lineage>
</organism>
<accession>A0AA38WQG5</accession>